<dbReference type="PROSITE" id="PS51257">
    <property type="entry name" value="PROKAR_LIPOPROTEIN"/>
    <property type="match status" value="1"/>
</dbReference>
<name>A0A0D3HF39_9ORYZ</name>
<feature type="compositionally biased region" description="Pro residues" evidence="1">
    <location>
        <begin position="22"/>
        <end position="31"/>
    </location>
</feature>
<dbReference type="PaxDb" id="65489-OBART10G14350.1"/>
<organism evidence="2">
    <name type="scientific">Oryza barthii</name>
    <dbReference type="NCBI Taxonomy" id="65489"/>
    <lineage>
        <taxon>Eukaryota</taxon>
        <taxon>Viridiplantae</taxon>
        <taxon>Streptophyta</taxon>
        <taxon>Embryophyta</taxon>
        <taxon>Tracheophyta</taxon>
        <taxon>Spermatophyta</taxon>
        <taxon>Magnoliopsida</taxon>
        <taxon>Liliopsida</taxon>
        <taxon>Poales</taxon>
        <taxon>Poaceae</taxon>
        <taxon>BOP clade</taxon>
        <taxon>Oryzoideae</taxon>
        <taxon>Oryzeae</taxon>
        <taxon>Oryzinae</taxon>
        <taxon>Oryza</taxon>
    </lineage>
</organism>
<evidence type="ECO:0000256" key="1">
    <source>
        <dbReference type="SAM" id="MobiDB-lite"/>
    </source>
</evidence>
<dbReference type="Proteomes" id="UP000026960">
    <property type="component" value="Chromosome 10"/>
</dbReference>
<dbReference type="AlphaFoldDB" id="A0A0D3HF39"/>
<reference evidence="2" key="1">
    <citation type="journal article" date="2009" name="Rice">
        <title>De Novo Next Generation Sequencing of Plant Genomes.</title>
        <authorList>
            <person name="Rounsley S."/>
            <person name="Marri P.R."/>
            <person name="Yu Y."/>
            <person name="He R."/>
            <person name="Sisneros N."/>
            <person name="Goicoechea J.L."/>
            <person name="Lee S.J."/>
            <person name="Angelova A."/>
            <person name="Kudrna D."/>
            <person name="Luo M."/>
            <person name="Affourtit J."/>
            <person name="Desany B."/>
            <person name="Knight J."/>
            <person name="Niazi F."/>
            <person name="Egholm M."/>
            <person name="Wing R.A."/>
        </authorList>
    </citation>
    <scope>NUCLEOTIDE SEQUENCE [LARGE SCALE GENOMIC DNA]</scope>
    <source>
        <strain evidence="2">cv. IRGC 105608</strain>
    </source>
</reference>
<accession>A0A0D3HF39</accession>
<evidence type="ECO:0000313" key="2">
    <source>
        <dbReference type="EnsemblPlants" id="OBART10G14350.1"/>
    </source>
</evidence>
<feature type="compositionally biased region" description="Low complexity" evidence="1">
    <location>
        <begin position="12"/>
        <end position="21"/>
    </location>
</feature>
<proteinExistence type="predicted"/>
<dbReference type="HOGENOM" id="CLU_2200962_0_0_1"/>
<keyword evidence="3" id="KW-1185">Reference proteome</keyword>
<evidence type="ECO:0000313" key="3">
    <source>
        <dbReference type="Proteomes" id="UP000026960"/>
    </source>
</evidence>
<feature type="region of interest" description="Disordered" evidence="1">
    <location>
        <begin position="1"/>
        <end position="49"/>
    </location>
</feature>
<protein>
    <submittedName>
        <fullName evidence="2">Uncharacterized protein</fullName>
    </submittedName>
</protein>
<sequence>MRAVRVPGSACPVSPWSTSCVVPPPPPPPPSTTVTRAQRRHRPSRRLDPHVLQLRLHHPRRRHRRRRYSSSSSLLLHLSLSRLLRPYDAGDTGSPWHAMRELVMELAS</sequence>
<reference evidence="2" key="2">
    <citation type="submission" date="2015-03" db="UniProtKB">
        <authorList>
            <consortium name="EnsemblPlants"/>
        </authorList>
    </citation>
    <scope>IDENTIFICATION</scope>
</reference>
<dbReference type="EnsemblPlants" id="OBART10G14350.1">
    <property type="protein sequence ID" value="OBART10G14350.1"/>
    <property type="gene ID" value="OBART10G14350"/>
</dbReference>
<dbReference type="Gramene" id="OBART10G14350.1">
    <property type="protein sequence ID" value="OBART10G14350.1"/>
    <property type="gene ID" value="OBART10G14350"/>
</dbReference>